<organism evidence="1 2">
    <name type="scientific">Xanthomonas hortorum pv. hederae</name>
    <dbReference type="NCBI Taxonomy" id="453603"/>
    <lineage>
        <taxon>Bacteria</taxon>
        <taxon>Pseudomonadati</taxon>
        <taxon>Pseudomonadota</taxon>
        <taxon>Gammaproteobacteria</taxon>
        <taxon>Lysobacterales</taxon>
        <taxon>Lysobacteraceae</taxon>
        <taxon>Xanthomonas</taxon>
    </lineage>
</organism>
<accession>A0A9X4BUD7</accession>
<evidence type="ECO:0000313" key="2">
    <source>
        <dbReference type="Proteomes" id="UP001140230"/>
    </source>
</evidence>
<name>A0A9X4BUD7_9XANT</name>
<evidence type="ECO:0008006" key="3">
    <source>
        <dbReference type="Google" id="ProtNLM"/>
    </source>
</evidence>
<comment type="caution">
    <text evidence="1">The sequence shown here is derived from an EMBL/GenBank/DDBJ whole genome shotgun (WGS) entry which is preliminary data.</text>
</comment>
<proteinExistence type="predicted"/>
<reference evidence="1" key="2">
    <citation type="submission" date="2022-08" db="EMBL/GenBank/DDBJ databases">
        <authorList>
            <person name="Iruegas-Bocardo F."/>
            <person name="Weisberg A.J."/>
            <person name="Riutta E.R."/>
            <person name="Kilday K."/>
            <person name="Bonkowski J.C."/>
            <person name="Creswell T."/>
            <person name="Daughtrey M.L."/>
            <person name="Rane K."/>
            <person name="Grunwald N.J."/>
            <person name="Chang J.H."/>
            <person name="Putnam M.L."/>
        </authorList>
    </citation>
    <scope>NUCLEOTIDE SEQUENCE</scope>
    <source>
        <strain evidence="1">22-338</strain>
    </source>
</reference>
<dbReference type="Proteomes" id="UP001140230">
    <property type="component" value="Unassembled WGS sequence"/>
</dbReference>
<dbReference type="AlphaFoldDB" id="A0A9X4BUD7"/>
<evidence type="ECO:0000313" key="1">
    <source>
        <dbReference type="EMBL" id="MDC8639767.1"/>
    </source>
</evidence>
<gene>
    <name evidence="1" type="ORF">NY667_18640</name>
</gene>
<sequence length="333" mass="37906">MFAALLNQLFHRKPHPDAFAKRFQQALRVQGYRGELVYVADEFRLVGANHQIINLHNAYHSYATAKRGERPEVLRRYAAGFLEGQNEGDESKTFEQVRPTLMPVIRNRGMLEEMRLEDVRTHGWNARFTAVFREIAEDCVQLLAIDRAESTSTLVLGPKPEWDITFDAGLVIAHENLRAVTADFFVEVAAGIFRGAWQDAYDTSRVVLPDVLQRVPVKGRPIFMMPTRDCLLVTGDRDEAVLTGLLELSLEAAQDGRCISSLVFAYHDRDIVPFAVSSPEHRRLQAELRRLTDVSNYATQQELLKKIYASNEEEIFAASCRVFVVTCPHRPYQ</sequence>
<dbReference type="EMBL" id="JANWTP010000079">
    <property type="protein sequence ID" value="MDC8639767.1"/>
    <property type="molecule type" value="Genomic_DNA"/>
</dbReference>
<protein>
    <recommendedName>
        <fullName evidence="3">DUF1444 domain-containing protein</fullName>
    </recommendedName>
</protein>
<reference evidence="1" key="1">
    <citation type="journal article" date="2022" name="Phytopathology">
        <title>Whole genome sequencing-based tracing of a 2022 introduction and outbreak of Xanthomonas hortorum pv. pelargonii.</title>
        <authorList>
            <person name="Iruegas Bocardo F."/>
            <person name="Weisberg A.J."/>
            <person name="Riutta E.R."/>
            <person name="Kilday K.B."/>
            <person name="Bonkowski J.C."/>
            <person name="Creswell T.C."/>
            <person name="Daughtrey M."/>
            <person name="Rane K.K."/>
            <person name="Grunwald N.J."/>
            <person name="Chang J.H."/>
            <person name="Putnam M."/>
        </authorList>
    </citation>
    <scope>NUCLEOTIDE SEQUENCE</scope>
    <source>
        <strain evidence="1">22-338</strain>
    </source>
</reference>